<sequence>ILSASQYIFDSSFRRLDNPLLIPPLLKRLFTVGKGEESRDYKLPIKREGIYNHELLLIKSVNILIAEDKPEDKPGDTIEVVIEDKLEDIPDERPLPTSEYSRPYLLLLLPTYI</sequence>
<reference evidence="1" key="1">
    <citation type="submission" date="2022-11" db="EMBL/GenBank/DDBJ databases">
        <authorList>
            <person name="Petersen C."/>
        </authorList>
    </citation>
    <scope>NUCLEOTIDE SEQUENCE</scope>
    <source>
        <strain evidence="1">IBT 16849</strain>
    </source>
</reference>
<keyword evidence="2" id="KW-1185">Reference proteome</keyword>
<evidence type="ECO:0000313" key="1">
    <source>
        <dbReference type="EMBL" id="KAJ5200033.1"/>
    </source>
</evidence>
<dbReference type="EMBL" id="JAPQKP010000003">
    <property type="protein sequence ID" value="KAJ5200033.1"/>
    <property type="molecule type" value="Genomic_DNA"/>
</dbReference>
<comment type="caution">
    <text evidence="1">The sequence shown here is derived from an EMBL/GenBank/DDBJ whole genome shotgun (WGS) entry which is preliminary data.</text>
</comment>
<accession>A0A9W9MFC9</accession>
<proteinExistence type="predicted"/>
<name>A0A9W9MFC9_9EURO</name>
<dbReference type="AlphaFoldDB" id="A0A9W9MFC9"/>
<protein>
    <submittedName>
        <fullName evidence="1">Uncharacterized protein</fullName>
    </submittedName>
</protein>
<reference evidence="1" key="2">
    <citation type="journal article" date="2023" name="IMA Fungus">
        <title>Comparative genomic study of the Penicillium genus elucidates a diverse pangenome and 15 lateral gene transfer events.</title>
        <authorList>
            <person name="Petersen C."/>
            <person name="Sorensen T."/>
            <person name="Nielsen M.R."/>
            <person name="Sondergaard T.E."/>
            <person name="Sorensen J.L."/>
            <person name="Fitzpatrick D.A."/>
            <person name="Frisvad J.C."/>
            <person name="Nielsen K.L."/>
        </authorList>
    </citation>
    <scope>NUCLEOTIDE SEQUENCE</scope>
    <source>
        <strain evidence="1">IBT 16849</strain>
    </source>
</reference>
<gene>
    <name evidence="1" type="ORF">N7472_005237</name>
</gene>
<dbReference type="Proteomes" id="UP001150879">
    <property type="component" value="Unassembled WGS sequence"/>
</dbReference>
<dbReference type="OrthoDB" id="4376790at2759"/>
<evidence type="ECO:0000313" key="2">
    <source>
        <dbReference type="Proteomes" id="UP001150879"/>
    </source>
</evidence>
<organism evidence="1 2">
    <name type="scientific">Penicillium cf. griseofulvum</name>
    <dbReference type="NCBI Taxonomy" id="2972120"/>
    <lineage>
        <taxon>Eukaryota</taxon>
        <taxon>Fungi</taxon>
        <taxon>Dikarya</taxon>
        <taxon>Ascomycota</taxon>
        <taxon>Pezizomycotina</taxon>
        <taxon>Eurotiomycetes</taxon>
        <taxon>Eurotiomycetidae</taxon>
        <taxon>Eurotiales</taxon>
        <taxon>Aspergillaceae</taxon>
        <taxon>Penicillium</taxon>
    </lineage>
</organism>
<feature type="non-terminal residue" evidence="1">
    <location>
        <position position="1"/>
    </location>
</feature>